<dbReference type="InterPro" id="IPR015422">
    <property type="entry name" value="PyrdxlP-dep_Trfase_small"/>
</dbReference>
<dbReference type="GO" id="GO:0043420">
    <property type="term" value="P:anthranilate metabolic process"/>
    <property type="evidence" value="ECO:0007669"/>
    <property type="project" value="TreeGrafter"/>
</dbReference>
<comment type="catalytic activity">
    <reaction evidence="5">
        <text>3-hydroxy-L-kynurenine + H2O = 3-hydroxyanthranilate + L-alanine + H(+)</text>
        <dbReference type="Rhea" id="RHEA:25143"/>
        <dbReference type="ChEBI" id="CHEBI:15377"/>
        <dbReference type="ChEBI" id="CHEBI:15378"/>
        <dbReference type="ChEBI" id="CHEBI:36559"/>
        <dbReference type="ChEBI" id="CHEBI:57972"/>
        <dbReference type="ChEBI" id="CHEBI:58125"/>
        <dbReference type="EC" id="3.7.1.3"/>
    </reaction>
</comment>
<proteinExistence type="inferred from homology"/>
<comment type="caution">
    <text evidence="6">The sequence shown here is derived from an EMBL/GenBank/DDBJ whole genome shotgun (WGS) entry which is preliminary data.</text>
</comment>
<comment type="pathway">
    <text evidence="5">Cofactor biosynthesis; NAD(+) biosynthesis; quinolinate from L-kynurenine: step 2/3.</text>
</comment>
<comment type="function">
    <text evidence="5">Catalyzes the cleavage of L-kynurenine (L-Kyn) and L-3-hydroxykynurenine (L-3OHKyn) into anthranilic acid (AA) and 3-hydroxyanthranilic acid (3-OHAA), respectively.</text>
</comment>
<gene>
    <name evidence="6" type="primary">kynU</name>
    <name evidence="6" type="ORF">L8R85_19105</name>
</gene>
<evidence type="ECO:0000256" key="4">
    <source>
        <dbReference type="NCBIfam" id="TIGR01814"/>
    </source>
</evidence>
<comment type="pathway">
    <text evidence="5">Amino-acid degradation; L-kynurenine degradation; L-alanine and anthranilate from L-kynurenine: step 1/1.</text>
</comment>
<dbReference type="Pfam" id="PF22580">
    <property type="entry name" value="KYNU_C"/>
    <property type="match status" value="1"/>
</dbReference>
<dbReference type="InterPro" id="IPR010111">
    <property type="entry name" value="Kynureninase"/>
</dbReference>
<dbReference type="GO" id="GO:0009435">
    <property type="term" value="P:NAD+ biosynthetic process"/>
    <property type="evidence" value="ECO:0007669"/>
    <property type="project" value="UniProtKB-UniRule"/>
</dbReference>
<keyword evidence="3 5" id="KW-0663">Pyridoxal phosphate</keyword>
<evidence type="ECO:0000256" key="3">
    <source>
        <dbReference type="ARBA" id="ARBA00022898"/>
    </source>
</evidence>
<dbReference type="GO" id="GO:0030170">
    <property type="term" value="F:pyridoxal phosphate binding"/>
    <property type="evidence" value="ECO:0007669"/>
    <property type="project" value="UniProtKB-UniRule"/>
</dbReference>
<dbReference type="GO" id="GO:0005737">
    <property type="term" value="C:cytoplasm"/>
    <property type="evidence" value="ECO:0007669"/>
    <property type="project" value="UniProtKB-UniRule"/>
</dbReference>
<dbReference type="NCBIfam" id="TIGR01814">
    <property type="entry name" value="kynureninase"/>
    <property type="match status" value="1"/>
</dbReference>
<dbReference type="Gene3D" id="3.90.1150.10">
    <property type="entry name" value="Aspartate Aminotransferase, domain 1"/>
    <property type="match status" value="1"/>
</dbReference>
<evidence type="ECO:0000313" key="6">
    <source>
        <dbReference type="EMBL" id="MDH5923137.1"/>
    </source>
</evidence>
<reference evidence="6" key="1">
    <citation type="submission" date="2022-01" db="EMBL/GenBank/DDBJ databases">
        <title>Vibrio aestuarianus Clade A and Clade B isolates are associated with Pacific oyster (Crassostrea gigas) disease outbreaks across Ireland.</title>
        <authorList>
            <person name="Coyle N."/>
            <person name="O'Toole C."/>
            <person name="Thomas J.C.L."/>
            <person name="Ryder D."/>
            <person name="Cheslett D."/>
            <person name="Feist S."/>
            <person name="Bean T."/>
            <person name="Joseph A."/>
            <person name="Waina A."/>
            <person name="Feil E."/>
            <person name="Verner-Jeffreys D.W."/>
        </authorList>
    </citation>
    <scope>NUCLEOTIDE SEQUENCE</scope>
    <source>
        <strain evidence="6">S/17/14 A</strain>
    </source>
</reference>
<dbReference type="EMBL" id="JAKMYX010000089">
    <property type="protein sequence ID" value="MDH5923137.1"/>
    <property type="molecule type" value="Genomic_DNA"/>
</dbReference>
<accession>A0AA43G0B3</accession>
<dbReference type="Gene3D" id="3.40.640.10">
    <property type="entry name" value="Type I PLP-dependent aspartate aminotransferase-like (Major domain)"/>
    <property type="match status" value="1"/>
</dbReference>
<dbReference type="RefSeq" id="WP_207897033.1">
    <property type="nucleotide sequence ID" value="NZ_JAKMYX010000089.1"/>
</dbReference>
<dbReference type="InterPro" id="IPR015421">
    <property type="entry name" value="PyrdxlP-dep_Trfase_major"/>
</dbReference>
<dbReference type="Proteomes" id="UP001159663">
    <property type="component" value="Unassembled WGS sequence"/>
</dbReference>
<comment type="catalytic activity">
    <reaction evidence="5">
        <text>L-kynurenine + H2O = anthranilate + L-alanine + H(+)</text>
        <dbReference type="Rhea" id="RHEA:16813"/>
        <dbReference type="ChEBI" id="CHEBI:15377"/>
        <dbReference type="ChEBI" id="CHEBI:15378"/>
        <dbReference type="ChEBI" id="CHEBI:16567"/>
        <dbReference type="ChEBI" id="CHEBI:57959"/>
        <dbReference type="ChEBI" id="CHEBI:57972"/>
        <dbReference type="EC" id="3.7.1.3"/>
    </reaction>
</comment>
<dbReference type="PIRSF" id="PIRSF038800">
    <property type="entry name" value="KYNU"/>
    <property type="match status" value="1"/>
</dbReference>
<evidence type="ECO:0000313" key="7">
    <source>
        <dbReference type="Proteomes" id="UP001159663"/>
    </source>
</evidence>
<dbReference type="GO" id="GO:0019441">
    <property type="term" value="P:L-tryptophan catabolic process to kynurenine"/>
    <property type="evidence" value="ECO:0007669"/>
    <property type="project" value="TreeGrafter"/>
</dbReference>
<evidence type="ECO:0000256" key="1">
    <source>
        <dbReference type="ARBA" id="ARBA00022642"/>
    </source>
</evidence>
<keyword evidence="2 5" id="KW-0378">Hydrolase</keyword>
<dbReference type="GO" id="GO:0030429">
    <property type="term" value="F:kynureninase activity"/>
    <property type="evidence" value="ECO:0007669"/>
    <property type="project" value="UniProtKB-UniRule"/>
</dbReference>
<evidence type="ECO:0000256" key="2">
    <source>
        <dbReference type="ARBA" id="ARBA00022801"/>
    </source>
</evidence>
<comment type="similarity">
    <text evidence="5">Belongs to the kynureninase family.</text>
</comment>
<comment type="cofactor">
    <cofactor evidence="5">
        <name>pyridoxal 5'-phosphate</name>
        <dbReference type="ChEBI" id="CHEBI:597326"/>
    </cofactor>
</comment>
<comment type="subunit">
    <text evidence="5">Homodimer.</text>
</comment>
<dbReference type="AlphaFoldDB" id="A0AA43G0B3"/>
<protein>
    <recommendedName>
        <fullName evidence="4 5">Kynureninase</fullName>
        <ecNumber evidence="4 5">3.7.1.3</ecNumber>
    </recommendedName>
</protein>
<dbReference type="EC" id="3.7.1.3" evidence="4 5"/>
<dbReference type="PANTHER" id="PTHR14084">
    <property type="entry name" value="KYNURENINASE"/>
    <property type="match status" value="1"/>
</dbReference>
<dbReference type="PANTHER" id="PTHR14084:SF0">
    <property type="entry name" value="KYNURENINASE"/>
    <property type="match status" value="1"/>
</dbReference>
<name>A0AA43G0B3_VIBSP</name>
<keyword evidence="1 5" id="KW-0662">Pyridine nucleotide biosynthesis</keyword>
<organism evidence="6 7">
    <name type="scientific">Vibrio splendidus</name>
    <dbReference type="NCBI Taxonomy" id="29497"/>
    <lineage>
        <taxon>Bacteria</taxon>
        <taxon>Pseudomonadati</taxon>
        <taxon>Pseudomonadota</taxon>
        <taxon>Gammaproteobacteria</taxon>
        <taxon>Vibrionales</taxon>
        <taxon>Vibrionaceae</taxon>
        <taxon>Vibrio</taxon>
    </lineage>
</organism>
<sequence>MMSQSVNIKKITLEDCKSMDLADPLSSFKSKFHLPEGIVYLDGNSMGAAPKQAFPDIKNVVEEEWANGLIRSWVGADWMSSPVRSGNLLADMLGAKHGEIIVTDTICINLFKLICFALKFNERRKVIVYEACSFPADGYIAQGVSNLLDGYSCRSIPEGEEDYDAYLQDDVAVMVLNQVNYKSAYMRDMKAFTQKARERGVLIIWDLAHSAGAMPVDLNADGVDLAVGCTYKYLNGGPGSPGFVYVNKALHGKSVQPITGWFGHANQFAFEEKYTPSKTLSQFQTGTFSALSYQVLETSLNLWREVDFNLVREKSLKLTDLFIDLMMPVAKKYGLTLITPEDHSVRGSHVSYYREDNGYAIVQALIARGVIGDFRAPGVLRFGFTPLYLSYEDVWQSVEHFKAVLENKEYLQEEHKAFQAVT</sequence>
<dbReference type="SUPFAM" id="SSF53383">
    <property type="entry name" value="PLP-dependent transferases"/>
    <property type="match status" value="1"/>
</dbReference>
<evidence type="ECO:0000256" key="5">
    <source>
        <dbReference type="PIRNR" id="PIRNR038800"/>
    </source>
</evidence>
<dbReference type="InterPro" id="IPR015424">
    <property type="entry name" value="PyrdxlP-dep_Trfase"/>
</dbReference>